<dbReference type="InterPro" id="IPR013783">
    <property type="entry name" value="Ig-like_fold"/>
</dbReference>
<feature type="domain" description="SbsA Ig-like" evidence="7">
    <location>
        <begin position="2402"/>
        <end position="2497"/>
    </location>
</feature>
<evidence type="ECO:0000313" key="9">
    <source>
        <dbReference type="Proteomes" id="UP000652176"/>
    </source>
</evidence>
<dbReference type="Pfam" id="PF18884">
    <property type="entry name" value="TSP3_bac"/>
    <property type="match status" value="7"/>
</dbReference>
<feature type="domain" description="SbsA Ig-like" evidence="7">
    <location>
        <begin position="3053"/>
        <end position="3154"/>
    </location>
</feature>
<evidence type="ECO:0000256" key="4">
    <source>
        <dbReference type="ARBA" id="ARBA00022837"/>
    </source>
</evidence>
<dbReference type="InterPro" id="IPR053180">
    <property type="entry name" value="Ca-binding_acidic-repeat"/>
</dbReference>
<feature type="domain" description="SbsA Ig-like" evidence="7">
    <location>
        <begin position="1089"/>
        <end position="1190"/>
    </location>
</feature>
<comment type="subcellular location">
    <subcellularLocation>
        <location evidence="1">Secreted</location>
    </subcellularLocation>
</comment>
<feature type="domain" description="SbsA Ig-like" evidence="7">
    <location>
        <begin position="1963"/>
        <end position="2066"/>
    </location>
</feature>
<dbReference type="PANTHER" id="PTHR37467">
    <property type="entry name" value="EXPORTED CALCIUM-BINDING GLYCOPROTEIN-RELATED"/>
    <property type="match status" value="1"/>
</dbReference>
<feature type="domain" description="SbsA Ig-like" evidence="7">
    <location>
        <begin position="2608"/>
        <end position="2703"/>
    </location>
</feature>
<feature type="domain" description="SbsA Ig-like" evidence="7">
    <location>
        <begin position="1756"/>
        <end position="1847"/>
    </location>
</feature>
<keyword evidence="3 6" id="KW-0732">Signal</keyword>
<dbReference type="Proteomes" id="UP000652176">
    <property type="component" value="Unassembled WGS sequence"/>
</dbReference>
<dbReference type="InterPro" id="IPR032812">
    <property type="entry name" value="SbsA_Ig"/>
</dbReference>
<dbReference type="InterPro" id="IPR014755">
    <property type="entry name" value="Cu-Rt/internalin_Ig-like"/>
</dbReference>
<feature type="domain" description="SbsA Ig-like" evidence="7">
    <location>
        <begin position="2945"/>
        <end position="3048"/>
    </location>
</feature>
<evidence type="ECO:0000313" key="8">
    <source>
        <dbReference type="EMBL" id="MBD9358871.1"/>
    </source>
</evidence>
<sequence>MKTQFVKAFYTWVLMLGLAMTGESALANVLDENCIVNILNRTVQVSKDGGWSMPNVPSQMGRVRARATCTILGDTFSGESDYFNVVQNSVVNVPDIKFDNIDPIPVSLKVTEPAVETLSSQGAIAQLKVAATYRDGTVKDVTASGNGTNYTSSNPAIVSVNTDGLVTAVSSGSVLITARKDEVVAFKRINVVTTGDADNDGLPDDFEIANGLNPNDPLDALEDPDNDGLTTKQEYQAGTNFKVADSDGDGLIDGVEVSGSKGYVTDPLKADTDGDGVNDNDEILAGYNPTDKSDGGGRSFVELVIAPANPTMTFNTVYNEANLQVKVSGKRSDGSLVDLTAKSSGTSYSSSNLSVVSFGGKDGLLFAGQSGTANLTVRNSGLEKTVTVTIGTFNPTALASISIPGYANNVDVAGDYAYVAAGSKGLQIVNVSNRSAPSIVGSLDTAGTAIDVRVVGNVVYLADGDHGLQVIDVTDPTAPSLIASYETAGIAQDVKIDNQFAYIADGNNGLEIVDVRKPNQPLFAGALNGLGEAKGVDVQGNSVVVVAGSSLHVIDITDKANPVKKGSLGIGPVQDVTLKDGYAYVAAYSSGWKVVDIRDATNPVAVAGNANFVPRDIELTDGFAFAAEQLFPNVTAYVNIEDPENAVFQGTIDLSGLGDYAGTGIALDSNYVYVTEESYVVSQDYGSNGTTRLFIAQYRLTEDKGGVAPTIEITEPPQDTVVVEGKKVTITANADDDIGVKSVSFLVNGQVVYTDTSRPYQYPVTVPFGTVGSTISITARAADFGGNQETTPVLTLTVQADTDRDGLSDEQEAIFGSNPANPDTDGDGINDGDEVDMHTSPIDTDSDDDGIVDGVELQKGTDPLNPDVTPPTVSSTSPANETTDIPENNPIIVSFGEALQAKSINTDSISVYKGLLEGAAKVAGRVRLSSDGLQLIFTPSDILDDYTEYKVVVDGVRDRAGNPIATAYTFHYKTGNTVDTTPPTVLGVDPNSNSTNVPVNVVIAVRFSEPVHADSVNDQSVTVYDDVTGQPVLGVVTLSGDGQSATFVPNRALAVGRQHHIYMTNVIKDLFGNPLSSGYYYFTTSFDKDATGPKITGYSVDAVQSGVPTNAVLQVQFDEPVSGLSLGGVELRKSGETIATTRELSGDRKTLSLKLQQPLLANTAYSLHVEGVEDLSGNVLAAPGDRSFTTGAGADLQSTSVLQYSPANNATGVGLNAGIVVSFAERINPLSINGDSIRLYDTVTGQYPAVTSAMSSDGKTLTLTPTAALVANRQYYVYVSYYDYVYDQGGNRISYTSWYFKTGTATDLEAPLVSGSNLVDGATGIAVNSKLRFVLDEAVSPYSVAGSVHLRVNGVDVAGTAVLGSDNRTITFTPSSALAVNTEYSVVLDGLYDYIGNKLAPVTSHFTTAATATADTAGATVTITPASGASGISVNTPISFTFSEAIDPTTLDSGITVNASGYSGELAGTFARNGNVVTFSPLSPLPGNTTIYVYVNGVLDLAGNSNSYRSQSFTTGVGGDTTAPQLLSITPNDGALDVYGNNPIVLSFSESLNQSTVNSNSVGLFVNGSIVRPSISFSGDSRTVTLNYNLPASSVVTVLLTNDIKDLSGNRLADTAKVFATTATSDTTRPSIATALPGNGAYNVLSKNKVVLYSNEPLKGSSLQSALHVSQNGVLVNGTVQLIGDGRTLVYTPAQPWVKEAYIEVFLDSTAQDQSGNALNSFHSQFRIEEDPAQKAPYVVNLNFNYYYYYNNYNPNLPLNPVIDLQFNEALDPSTVNSSTLVLRDGYYGNEVPVTVSLLKGSRVVRLQPTDPLTANQYYYVGIRSGLKDAGGTTTEQASDYNWSFRTGDAEDGIAPKVTALSPADAATNVGINNRISIRFDEAVSPISFLGDDVDLPLAQVPNSDARYYSLSFSDNNRQVTYVPHEPWPADSDVTVTVDQAEDYAGHLVTPLSHTFHTANGPDTTAPTIEEWSFVSGATNVPVNAIFEVRLSEQVDPVSVNDSSFYLYDNVKGQKVAASHSVGADGRTLTLVPDQALAVGRSYYLYVYPVQDMNGNNVYGYRNFTTALAVDNAAPQVSGYSIDADQMGVPTNVQLQVQFDEPVSGLSLGGVELRKSGETIATTRELSGDRKTLSLKLQQPLLANTAYSLHVEGVEDLSGNVLAAPGDRSFTTGAGADLQSTSVLQYSPANNATGVGLNAGIVVSFAERINPLSINGDSIRLYDTVTGQYPAVTSAMSSDGKTLTLTPTAALVANRQYYVYVSYYDYVYDQGGNRISYTSWYFKTGTATDLEAPLVSGSNLVDGATGIAVNSKLRFVLDEAVSPYSVAGSVHLRVNGVDVAGTAVLGSDNRTITFTPSSALAVNTEYSVVLDGLYDYIGNKLAPVTSHFTTAATATADTAGATVTITPASGASGISVNTPISFTFSEAIDPTTLDSGITVNASGYSGELAGTFARNGNVVTFSPLSPLPGNTTIYVYVNGVLDLAGNSNSYRSQSFTTGVGGDTTAPQLLSITPNDGALDVYGNNPIVLSFSESLNQSTVNSNSVGLFVNGSIVRPSISFSGDSRTVTLNYNLPASSVVTVLLTNDIKDLSGNRLADTAKVFATTATSDTTRPSIATALPGNGAYNVLSKNKVVLYSNEPLKGSSLQSALHVSQNGVLVNGTVQLIGDGRTLVYTPAQPWVKEAYIEVFLDSTAQDQSGNALNSFHSQFRIEEDPAQKAPYVVNLNFNYYYYYNNYNPNLPLNPVIDLQFNEALDPSTVNSSTLVLRDGYYGNEVPVTVSLLKGSRVVRLQPTDPLTANQYYYVGIRSGLKDAGGTTTEQASDYNWSFRTGDAEDGIAPKVTALSPADAATNVGINNRISIRFDEAVSPISFLGDDVDLPLAQVPNSDARYYSLSFSDNNRQVTYVPHEPWPADSDVTVTVDQAEDYAGHLVTPLSHTFHTANGPDTTAPTIEEWSFVSGATNVPVNAIFKVRLSEQVDPVSVNDSSFYLYDNVTGQHVAASRSVGADGRTLTLVPDQALAVGRSYYLYVYPVQDMNGNNVYGYRNFTTALAVDNAAPQVSGYSIDADQTGVPTNVQLQVQFDEPVSGLSLGGVELRKSGETIATTRELSGDRKTLSLKLQQPLLANTAYSLHVEGVEDLSGNVLAAPGDRSFTTGAGADLQGSSLQSYSPANGASGVGLNASMVLTFGDRLNPLAVNNDTIALYDTATGQRPSVSYSISADGKTVTLTPNALLTANRQYYVYISNWATLTDQAGNSINYTNWYFTAGAQ</sequence>
<dbReference type="InterPro" id="IPR059100">
    <property type="entry name" value="TSP3_bac"/>
</dbReference>
<feature type="domain" description="SbsA Ig-like" evidence="7">
    <location>
        <begin position="2071"/>
        <end position="2172"/>
    </location>
</feature>
<feature type="region of interest" description="Disordered" evidence="5">
    <location>
        <begin position="857"/>
        <end position="887"/>
    </location>
</feature>
<evidence type="ECO:0000256" key="1">
    <source>
        <dbReference type="ARBA" id="ARBA00004613"/>
    </source>
</evidence>
<dbReference type="Gene3D" id="2.60.40.10">
    <property type="entry name" value="Immunoglobulins"/>
    <property type="match status" value="1"/>
</dbReference>
<feature type="domain" description="SbsA Ig-like" evidence="7">
    <location>
        <begin position="1309"/>
        <end position="1408"/>
    </location>
</feature>
<dbReference type="SUPFAM" id="SSF101908">
    <property type="entry name" value="Putative isomerase YbhE"/>
    <property type="match status" value="1"/>
</dbReference>
<proteinExistence type="predicted"/>
<feature type="domain" description="SbsA Ig-like" evidence="7">
    <location>
        <begin position="867"/>
        <end position="974"/>
    </location>
</feature>
<dbReference type="SUPFAM" id="SSF49373">
    <property type="entry name" value="Invasin/intimin cell-adhesion fragments"/>
    <property type="match status" value="1"/>
</dbReference>
<feature type="domain" description="SbsA Ig-like" evidence="7">
    <location>
        <begin position="979"/>
        <end position="1084"/>
    </location>
</feature>
<feature type="signal peptide" evidence="6">
    <location>
        <begin position="1"/>
        <end position="27"/>
    </location>
</feature>
<dbReference type="RefSeq" id="WP_192377060.1">
    <property type="nucleotide sequence ID" value="NZ_CAJHIV010000001.1"/>
</dbReference>
<evidence type="ECO:0000256" key="3">
    <source>
        <dbReference type="ARBA" id="ARBA00022729"/>
    </source>
</evidence>
<name>A0ABR9D7Y0_9GAMM</name>
<dbReference type="InterPro" id="IPR018247">
    <property type="entry name" value="EF_Hand_1_Ca_BS"/>
</dbReference>
<feature type="domain" description="SbsA Ig-like" evidence="7">
    <location>
        <begin position="2502"/>
        <end position="2599"/>
    </location>
</feature>
<keyword evidence="4" id="KW-0106">Calcium</keyword>
<dbReference type="Gene3D" id="2.60.40.1080">
    <property type="match status" value="2"/>
</dbReference>
<evidence type="ECO:0000256" key="5">
    <source>
        <dbReference type="SAM" id="MobiDB-lite"/>
    </source>
</evidence>
<dbReference type="Gene3D" id="2.60.40.1220">
    <property type="match status" value="18"/>
</dbReference>
<protein>
    <submittedName>
        <fullName evidence="8">Ig-like domain-containing protein</fullName>
    </submittedName>
</protein>
<feature type="domain" description="SbsA Ig-like" evidence="7">
    <location>
        <begin position="1420"/>
        <end position="1515"/>
    </location>
</feature>
<dbReference type="InterPro" id="IPR013211">
    <property type="entry name" value="LVIVD"/>
</dbReference>
<feature type="domain" description="SbsA Ig-like" evidence="7">
    <location>
        <begin position="2738"/>
        <end position="2829"/>
    </location>
</feature>
<feature type="chain" id="PRO_5047406337" evidence="6">
    <location>
        <begin position="28"/>
        <end position="3269"/>
    </location>
</feature>
<feature type="domain" description="SbsA Ig-like" evidence="7">
    <location>
        <begin position="1626"/>
        <end position="1721"/>
    </location>
</feature>
<feature type="domain" description="SbsA Ig-like" evidence="7">
    <location>
        <begin position="1200"/>
        <end position="1302"/>
    </location>
</feature>
<dbReference type="EMBL" id="JACXSS010000001">
    <property type="protein sequence ID" value="MBD9358871.1"/>
    <property type="molecule type" value="Genomic_DNA"/>
</dbReference>
<dbReference type="PANTHER" id="PTHR37467:SF1">
    <property type="entry name" value="EXPORTED CALCIUM-BINDING GLYCOPROTEIN"/>
    <property type="match status" value="1"/>
</dbReference>
<dbReference type="Pfam" id="PF13205">
    <property type="entry name" value="Big_5"/>
    <property type="match status" value="22"/>
</dbReference>
<reference evidence="8 9" key="1">
    <citation type="submission" date="2020-09" db="EMBL/GenBank/DDBJ databases">
        <title>Methylomonas albis sp. nov. and Methylomonas fluvii sp. nov.: Two cold-adapted methanotrophs from the River Elbe and an amended description of Methylovulum psychrotolerans strain Eb1.</title>
        <authorList>
            <person name="Bussmann I.K."/>
            <person name="Klings K.-W."/>
            <person name="Warnstedt J."/>
            <person name="Hoppert M."/>
            <person name="Saborowski A."/>
            <person name="Horn F."/>
            <person name="Liebner S."/>
        </authorList>
    </citation>
    <scope>NUCLEOTIDE SEQUENCE [LARGE SCALE GENOMIC DNA]</scope>
    <source>
        <strain evidence="8 9">EbA</strain>
    </source>
</reference>
<accession>A0ABR9D7Y0</accession>
<dbReference type="PROSITE" id="PS00018">
    <property type="entry name" value="EF_HAND_1"/>
    <property type="match status" value="2"/>
</dbReference>
<evidence type="ECO:0000256" key="2">
    <source>
        <dbReference type="ARBA" id="ARBA00022525"/>
    </source>
</evidence>
<feature type="domain" description="SbsA Ig-like" evidence="7">
    <location>
        <begin position="3164"/>
        <end position="3265"/>
    </location>
</feature>
<dbReference type="Pfam" id="PF17957">
    <property type="entry name" value="Big_7"/>
    <property type="match status" value="1"/>
</dbReference>
<feature type="domain" description="SbsA Ig-like" evidence="7">
    <location>
        <begin position="2182"/>
        <end position="2284"/>
    </location>
</feature>
<evidence type="ECO:0000259" key="7">
    <source>
        <dbReference type="Pfam" id="PF13205"/>
    </source>
</evidence>
<dbReference type="InterPro" id="IPR008964">
    <property type="entry name" value="Invasin/intimin_cell_adhesion"/>
</dbReference>
<dbReference type="Pfam" id="PF08309">
    <property type="entry name" value="LVIVD"/>
    <property type="match status" value="5"/>
</dbReference>
<keyword evidence="2" id="KW-0964">Secreted</keyword>
<feature type="domain" description="SbsA Ig-like" evidence="7">
    <location>
        <begin position="1852"/>
        <end position="1958"/>
    </location>
</feature>
<keyword evidence="9" id="KW-1185">Reference proteome</keyword>
<evidence type="ECO:0000256" key="6">
    <source>
        <dbReference type="SAM" id="SignalP"/>
    </source>
</evidence>
<comment type="caution">
    <text evidence="8">The sequence shown here is derived from an EMBL/GenBank/DDBJ whole genome shotgun (WGS) entry which is preliminary data.</text>
</comment>
<feature type="domain" description="SbsA Ig-like" evidence="7">
    <location>
        <begin position="1520"/>
        <end position="1617"/>
    </location>
</feature>
<organism evidence="8 9">
    <name type="scientific">Methylomonas albis</name>
    <dbReference type="NCBI Taxonomy" id="1854563"/>
    <lineage>
        <taxon>Bacteria</taxon>
        <taxon>Pseudomonadati</taxon>
        <taxon>Pseudomonadota</taxon>
        <taxon>Gammaproteobacteria</taxon>
        <taxon>Methylococcales</taxon>
        <taxon>Methylococcaceae</taxon>
        <taxon>Methylomonas</taxon>
    </lineage>
</organism>
<gene>
    <name evidence="8" type="ORF">IE877_23880</name>
</gene>
<feature type="domain" description="SbsA Ig-like" evidence="7">
    <location>
        <begin position="2834"/>
        <end position="2940"/>
    </location>
</feature>
<feature type="compositionally biased region" description="Polar residues" evidence="5">
    <location>
        <begin position="871"/>
        <end position="886"/>
    </location>
</feature>
<feature type="domain" description="SbsA Ig-like" evidence="7">
    <location>
        <begin position="2291"/>
        <end position="2390"/>
    </location>
</feature>
<dbReference type="Gene3D" id="2.60.40.3710">
    <property type="match status" value="2"/>
</dbReference>